<dbReference type="FunFam" id="3.30.830.10:FF:000009">
    <property type="entry name" value="Presequence protease, mitochondrial"/>
    <property type="match status" value="1"/>
</dbReference>
<dbReference type="InterPro" id="IPR055130">
    <property type="entry name" value="PreP_C"/>
</dbReference>
<dbReference type="Pfam" id="PF05193">
    <property type="entry name" value="Peptidase_M16_C"/>
    <property type="match status" value="1"/>
</dbReference>
<feature type="domain" description="Peptidase M16C associated" evidence="11">
    <location>
        <begin position="537"/>
        <end position="790"/>
    </location>
</feature>
<dbReference type="Gene3D" id="3.30.830.10">
    <property type="entry name" value="Metalloenzyme, LuxS/M16 peptidase-like"/>
    <property type="match status" value="4"/>
</dbReference>
<dbReference type="Pfam" id="PF08367">
    <property type="entry name" value="M16C_assoc"/>
    <property type="match status" value="1"/>
</dbReference>
<dbReference type="OrthoDB" id="10250783at2759"/>
<organism evidence="12 13">
    <name type="scientific">Pycnococcus provasolii</name>
    <dbReference type="NCBI Taxonomy" id="41880"/>
    <lineage>
        <taxon>Eukaryota</taxon>
        <taxon>Viridiplantae</taxon>
        <taxon>Chlorophyta</taxon>
        <taxon>Pseudoscourfieldiophyceae</taxon>
        <taxon>Pseudoscourfieldiales</taxon>
        <taxon>Pycnococcaceae</taxon>
        <taxon>Pycnococcus</taxon>
    </lineage>
</organism>
<gene>
    <name evidence="12" type="ORF">PPROV_001120300</name>
</gene>
<evidence type="ECO:0000256" key="3">
    <source>
        <dbReference type="ARBA" id="ARBA00007575"/>
    </source>
</evidence>
<dbReference type="GO" id="GO:0016485">
    <property type="term" value="P:protein processing"/>
    <property type="evidence" value="ECO:0007669"/>
    <property type="project" value="TreeGrafter"/>
</dbReference>
<proteinExistence type="inferred from homology"/>
<evidence type="ECO:0000259" key="11">
    <source>
        <dbReference type="SMART" id="SM01264"/>
    </source>
</evidence>
<keyword evidence="8" id="KW-0482">Metalloprotease</keyword>
<feature type="region of interest" description="Disordered" evidence="10">
    <location>
        <begin position="22"/>
        <end position="43"/>
    </location>
</feature>
<dbReference type="Proteomes" id="UP000660262">
    <property type="component" value="Unassembled WGS sequence"/>
</dbReference>
<dbReference type="InterPro" id="IPR007863">
    <property type="entry name" value="Peptidase_M16_C"/>
</dbReference>
<dbReference type="GO" id="GO:0005739">
    <property type="term" value="C:mitochondrion"/>
    <property type="evidence" value="ECO:0007669"/>
    <property type="project" value="UniProtKB-SubCell"/>
</dbReference>
<keyword evidence="5" id="KW-0479">Metal-binding</keyword>
<evidence type="ECO:0000256" key="4">
    <source>
        <dbReference type="ARBA" id="ARBA00022670"/>
    </source>
</evidence>
<comment type="subcellular location">
    <subcellularLocation>
        <location evidence="2">Mitochondrion</location>
    </subcellularLocation>
</comment>
<evidence type="ECO:0000256" key="5">
    <source>
        <dbReference type="ARBA" id="ARBA00022723"/>
    </source>
</evidence>
<keyword evidence="6" id="KW-0378">Hydrolase</keyword>
<dbReference type="GO" id="GO:0046872">
    <property type="term" value="F:metal ion binding"/>
    <property type="evidence" value="ECO:0007669"/>
    <property type="project" value="UniProtKB-KW"/>
</dbReference>
<dbReference type="EMBL" id="BNJQ01000042">
    <property type="protein sequence ID" value="GHP12475.1"/>
    <property type="molecule type" value="Genomic_DNA"/>
</dbReference>
<protein>
    <recommendedName>
        <fullName evidence="11">Peptidase M16C associated domain-containing protein</fullName>
    </recommendedName>
</protein>
<dbReference type="GO" id="GO:0004222">
    <property type="term" value="F:metalloendopeptidase activity"/>
    <property type="evidence" value="ECO:0007669"/>
    <property type="project" value="TreeGrafter"/>
</dbReference>
<evidence type="ECO:0000313" key="12">
    <source>
        <dbReference type="EMBL" id="GHP12475.1"/>
    </source>
</evidence>
<keyword evidence="13" id="KW-1185">Reference proteome</keyword>
<keyword evidence="9" id="KW-0496">Mitochondrion</keyword>
<comment type="similarity">
    <text evidence="3">Belongs to the peptidase M16 family. PreP subfamily.</text>
</comment>
<dbReference type="AlphaFoldDB" id="A0A830I0V2"/>
<dbReference type="InterPro" id="IPR013578">
    <property type="entry name" value="Peptidase_M16C_assoc"/>
</dbReference>
<dbReference type="Pfam" id="PF00675">
    <property type="entry name" value="Peptidase_M16"/>
    <property type="match status" value="1"/>
</dbReference>
<accession>A0A830I0V2</accession>
<keyword evidence="4" id="KW-0645">Protease</keyword>
<evidence type="ECO:0000256" key="9">
    <source>
        <dbReference type="ARBA" id="ARBA00023128"/>
    </source>
</evidence>
<dbReference type="SMART" id="SM01264">
    <property type="entry name" value="M16C_associated"/>
    <property type="match status" value="1"/>
</dbReference>
<evidence type="ECO:0000256" key="8">
    <source>
        <dbReference type="ARBA" id="ARBA00023049"/>
    </source>
</evidence>
<dbReference type="InterPro" id="IPR011765">
    <property type="entry name" value="Pept_M16_N"/>
</dbReference>
<evidence type="ECO:0000256" key="7">
    <source>
        <dbReference type="ARBA" id="ARBA00022833"/>
    </source>
</evidence>
<evidence type="ECO:0000313" key="13">
    <source>
        <dbReference type="Proteomes" id="UP000660262"/>
    </source>
</evidence>
<reference evidence="12" key="1">
    <citation type="submission" date="2020-10" db="EMBL/GenBank/DDBJ databases">
        <title>Unveiling of a novel bifunctional photoreceptor, Dualchrome1, isolated from a cosmopolitan green alga.</title>
        <authorList>
            <person name="Suzuki S."/>
            <person name="Kawachi M."/>
        </authorList>
    </citation>
    <scope>NUCLEOTIDE SEQUENCE</scope>
    <source>
        <strain evidence="12">NIES 2893</strain>
    </source>
</reference>
<comment type="caution">
    <text evidence="12">The sequence shown here is derived from an EMBL/GenBank/DDBJ whole genome shotgun (WGS) entry which is preliminary data.</text>
</comment>
<evidence type="ECO:0000256" key="10">
    <source>
        <dbReference type="SAM" id="MobiDB-lite"/>
    </source>
</evidence>
<comment type="cofactor">
    <cofactor evidence="1">
        <name>Zn(2+)</name>
        <dbReference type="ChEBI" id="CHEBI:29105"/>
    </cofactor>
</comment>
<dbReference type="PANTHER" id="PTHR43016:SF13">
    <property type="entry name" value="PRESEQUENCE PROTEASE, MITOCHONDRIAL"/>
    <property type="match status" value="1"/>
</dbReference>
<dbReference type="SUPFAM" id="SSF63411">
    <property type="entry name" value="LuxS/MPP-like metallohydrolase"/>
    <property type="match status" value="4"/>
</dbReference>
<dbReference type="Pfam" id="PF22516">
    <property type="entry name" value="PreP_C"/>
    <property type="match status" value="1"/>
</dbReference>
<dbReference type="FunFam" id="3.30.830.10:FF:000034">
    <property type="entry name" value="presequence protease 1, chloroplastic/mitochondrial"/>
    <property type="match status" value="1"/>
</dbReference>
<evidence type="ECO:0000256" key="6">
    <source>
        <dbReference type="ARBA" id="ARBA00022801"/>
    </source>
</evidence>
<keyword evidence="7" id="KW-0862">Zinc</keyword>
<evidence type="ECO:0000256" key="2">
    <source>
        <dbReference type="ARBA" id="ARBA00004173"/>
    </source>
</evidence>
<dbReference type="PANTHER" id="PTHR43016">
    <property type="entry name" value="PRESEQUENCE PROTEASE"/>
    <property type="match status" value="1"/>
</dbReference>
<dbReference type="InterPro" id="IPR011249">
    <property type="entry name" value="Metalloenz_LuxS/M16"/>
</dbReference>
<sequence>MSALASLARRFSTLSSRSVIRSAPGSMSGRRHVSVSARSSGGGSSFGMAASAQAVSEVSERLLASKPGVETALNLGFREISCEYITEYGCYGVLYEHVKTGAQLMSLICDDENKTFGVVLRTPPANSTGIPHILEHSVLCGSKKYPIKEPFVELLKGSMQTFLNAFTYPDRTCYPVASTNVADFYNLVDVYLDAVFFPNCVNDKSTFEQEGWHVELDDAAKPEDAIYKGVVYNEMKGVYSNPDSVLGRDLQQAVYPDNTYGVDSGGDPKEILNLTFEEFQDFHAKFYHPTNARFWFYGDDDPTKRLEILSEALATFDKRTDIESKVAQQKLWTDGPKQLRKKYAAGADEGPDGSKSYVAMQWLLNDDKLDLDTELALGFLDHLMLGTVSAPLRKKLLDSKLGEALTASGIEDELMQPGFSVGLKGVKAENMDKVEPLVMEELRRLASEGFDEKSVEASMNTIEFALRENNTGRFPRGLSLMLRSMTSWLYDRDPFTPLRFEEPLQKLKARIDAGEDVWRPLIQKYLLDNSHKVTLFLEPDMDLAKQTEEEEKERVKSEMTKLSSDELAKVKENTELLKKKQETPDSPEALKCVPSLSVADIEKEAKKLPIDIRTDGLPEGAKIITHDIFTNDIVYAEILLPLRGVPKDLIPLVPLFSRCIFNVGTSDESLLELQQRIGSKTGGISASVFTSDVKGEEEAASYLMVRGKCTKSQAPDLFAIAQDALFKCKVDDADRITQMVLESKAGYESSIVAAGHRFASSRLHAMENTEAGWLGDSMGGLGGLFYNRELAKSLTDGGDEAFAEVSAKLEQIRQAILGSHGAIVNMTGDAALLSEVTPLAEDVLTSLPANGAPSCDWAERTPLEAGNELLTVPTQVNYVAKAINLYKGGYDLHGASYVVSKQLNVTWLWDRVRVSGGAYGGFCDFDTHSGLLTYASYRDPNLLKTIDIYDGTPGHLAGEEVMEMDAESLDKAVVGTIGDIDSYQLPDSKGYSSLMRYLLKVNDEKRQLRRDEILSTSKEDFPKFGEAIKQAHEKVGGYVVAVCSADAAKKAKEERPELNFNIKSIM</sequence>
<name>A0A830I0V2_9CHLO</name>
<evidence type="ECO:0000256" key="1">
    <source>
        <dbReference type="ARBA" id="ARBA00001947"/>
    </source>
</evidence>